<dbReference type="Gene3D" id="3.40.50.720">
    <property type="entry name" value="NAD(P)-binding Rossmann-like Domain"/>
    <property type="match status" value="1"/>
</dbReference>
<dbReference type="RefSeq" id="WP_176163968.1">
    <property type="nucleotide sequence ID" value="NZ_CP054929.1"/>
</dbReference>
<dbReference type="NCBIfam" id="TIGR03882">
    <property type="entry name" value="cyclo_dehyd_2"/>
    <property type="match status" value="1"/>
</dbReference>
<dbReference type="InterPro" id="IPR022291">
    <property type="entry name" value="Bacteriocin_synth_cyclodeHase"/>
</dbReference>
<name>A0A7H8NCT1_9ACTN</name>
<gene>
    <name evidence="2" type="ORF">HUT08_25040</name>
</gene>
<protein>
    <submittedName>
        <fullName evidence="2">TOMM leader peptide-binding protein</fullName>
    </submittedName>
</protein>
<dbReference type="Pfam" id="PF00899">
    <property type="entry name" value="ThiF"/>
    <property type="match status" value="1"/>
</dbReference>
<feature type="domain" description="THIF-type NAD/FAD binding fold" evidence="1">
    <location>
        <begin position="141"/>
        <end position="363"/>
    </location>
</feature>
<sequence length="387" mass="39687">MAPPTSEAAPLPSHPRLKPALRRAWRSRDTVQLGITRSHAVVVGPLDTATTSFIGLLDGTRGLPLLRQEARAMGLPEGRADAVVARLVAAGVIDDPWASAGPAALVRDDPGAMDRLRADLAALSVRHPEPDAGLRLLGARRAARVQVRGAGRVGAAVAALLSAAGVGQVDVQDGGCVEPWDVLPAGTVPDQVGERRDAAARRLVRSAAVARRSPRASAEPRGLSLVVLAPRDGLAVYAPEPDTAEPLITTGTPHLYAGVLEGTGVVGPLVVPGATCCAACMAIRRAEREPGWPRLLAQWQSGRRAPAPACDAALATTVAGLAAAQALAFLDGGAPPSVGARLEITLPGLAWDLRPIAPHPDCACATMTASVAEYSSNSEGSQATMSG</sequence>
<organism evidence="2 3">
    <name type="scientific">Streptomyces buecherae</name>
    <dbReference type="NCBI Taxonomy" id="2763006"/>
    <lineage>
        <taxon>Bacteria</taxon>
        <taxon>Bacillati</taxon>
        <taxon>Actinomycetota</taxon>
        <taxon>Actinomycetes</taxon>
        <taxon>Kitasatosporales</taxon>
        <taxon>Streptomycetaceae</taxon>
        <taxon>Streptomyces</taxon>
    </lineage>
</organism>
<dbReference type="AlphaFoldDB" id="A0A7H8NCT1"/>
<evidence type="ECO:0000313" key="2">
    <source>
        <dbReference type="EMBL" id="QKW52263.1"/>
    </source>
</evidence>
<dbReference type="SUPFAM" id="SSF69572">
    <property type="entry name" value="Activating enzymes of the ubiquitin-like proteins"/>
    <property type="match status" value="1"/>
</dbReference>
<dbReference type="InterPro" id="IPR000594">
    <property type="entry name" value="ThiF_NAD_FAD-bd"/>
</dbReference>
<keyword evidence="3" id="KW-1185">Reference proteome</keyword>
<dbReference type="Proteomes" id="UP000509303">
    <property type="component" value="Chromosome"/>
</dbReference>
<dbReference type="InterPro" id="IPR035985">
    <property type="entry name" value="Ubiquitin-activating_enz"/>
</dbReference>
<accession>A0A7H8NCT1</accession>
<dbReference type="EMBL" id="CP054929">
    <property type="protein sequence ID" value="QKW52263.1"/>
    <property type="molecule type" value="Genomic_DNA"/>
</dbReference>
<evidence type="ECO:0000313" key="3">
    <source>
        <dbReference type="Proteomes" id="UP000509303"/>
    </source>
</evidence>
<evidence type="ECO:0000259" key="1">
    <source>
        <dbReference type="Pfam" id="PF00899"/>
    </source>
</evidence>
<reference evidence="2 3" key="1">
    <citation type="submission" date="2020-06" db="EMBL/GenBank/DDBJ databases">
        <title>Genome mining for natural products.</title>
        <authorList>
            <person name="Zhang B."/>
            <person name="Shi J."/>
            <person name="Ge H."/>
        </authorList>
    </citation>
    <scope>NUCLEOTIDE SEQUENCE [LARGE SCALE GENOMIC DNA]</scope>
    <source>
        <strain evidence="2 3">NA00687</strain>
    </source>
</reference>
<dbReference type="GO" id="GO:0008641">
    <property type="term" value="F:ubiquitin-like modifier activating enzyme activity"/>
    <property type="evidence" value="ECO:0007669"/>
    <property type="project" value="InterPro"/>
</dbReference>
<proteinExistence type="predicted"/>